<dbReference type="SMART" id="SM00164">
    <property type="entry name" value="TBC"/>
    <property type="match status" value="1"/>
</dbReference>
<dbReference type="InterPro" id="IPR000195">
    <property type="entry name" value="Rab-GAP-TBC_dom"/>
</dbReference>
<dbReference type="Gene3D" id="1.10.8.270">
    <property type="entry name" value="putative rabgap domain of human tbc1 domain family member 14 like domains"/>
    <property type="match status" value="1"/>
</dbReference>
<dbReference type="Gene3D" id="1.10.472.80">
    <property type="entry name" value="Ypt/Rab-GAP domain of gyp1p, domain 3"/>
    <property type="match status" value="1"/>
</dbReference>
<protein>
    <recommendedName>
        <fullName evidence="3">Rab-GAP TBC domain-containing protein</fullName>
    </recommendedName>
</protein>
<dbReference type="PROSITE" id="PS50086">
    <property type="entry name" value="TBC_RABGAP"/>
    <property type="match status" value="1"/>
</dbReference>
<accession>A0AAU9JIQ9</accession>
<evidence type="ECO:0000313" key="5">
    <source>
        <dbReference type="Proteomes" id="UP001162131"/>
    </source>
</evidence>
<dbReference type="SUPFAM" id="SSF47923">
    <property type="entry name" value="Ypt/Rab-GAP domain of gyp1p"/>
    <property type="match status" value="2"/>
</dbReference>
<evidence type="ECO:0000256" key="1">
    <source>
        <dbReference type="ARBA" id="ARBA00022468"/>
    </source>
</evidence>
<dbReference type="PANTHER" id="PTHR47219:SF9">
    <property type="entry name" value="GTPASE ACTIVATING PROTEIN AND CENTROSOME-ASSOCIATED, ISOFORM B"/>
    <property type="match status" value="1"/>
</dbReference>
<keyword evidence="1" id="KW-0343">GTPase activation</keyword>
<dbReference type="Pfam" id="PF00566">
    <property type="entry name" value="RabGAP-TBC"/>
    <property type="match status" value="1"/>
</dbReference>
<evidence type="ECO:0000259" key="3">
    <source>
        <dbReference type="PROSITE" id="PS50086"/>
    </source>
</evidence>
<sequence length="324" mass="38313">MTEDVKLDKHGFIVQNATLQKSDHIGRDNARILKWEDMLQRWDYNTKRRPTFIKKRVRKGIPDCLRGRVWAELAQIRQLKSTYGENYYKTLLETETDAISAEDIMRDIDRTFPEHILFREGNLGQPALIRTLKAYSVHDPELGYCQGMGFLIAMFLIYMSEEDAFWMLVAVMNKYQMRELYVPGMPGVYKAFYKINALFKHFMPQLWRHFRDLSLLPSMFAPSWIMTLYITLFPIEVTLRILDTFFCEGPKVIYRVYIIAFKKAKEEMLSMTLDEILERIKTIQSDFAPDELIKNAFGISLSRKKLKELDKEYETGQNSEFVNW</sequence>
<keyword evidence="5" id="KW-1185">Reference proteome</keyword>
<comment type="caution">
    <text evidence="4">The sequence shown here is derived from an EMBL/GenBank/DDBJ whole genome shotgun (WGS) entry which is preliminary data.</text>
</comment>
<organism evidence="4 5">
    <name type="scientific">Blepharisma stoltei</name>
    <dbReference type="NCBI Taxonomy" id="1481888"/>
    <lineage>
        <taxon>Eukaryota</taxon>
        <taxon>Sar</taxon>
        <taxon>Alveolata</taxon>
        <taxon>Ciliophora</taxon>
        <taxon>Postciliodesmatophora</taxon>
        <taxon>Heterotrichea</taxon>
        <taxon>Heterotrichida</taxon>
        <taxon>Blepharismidae</taxon>
        <taxon>Blepharisma</taxon>
    </lineage>
</organism>
<gene>
    <name evidence="4" type="ORF">BSTOLATCC_MIC37708</name>
</gene>
<evidence type="ECO:0000313" key="4">
    <source>
        <dbReference type="EMBL" id="CAG9324962.1"/>
    </source>
</evidence>
<dbReference type="EMBL" id="CAJZBQ010000037">
    <property type="protein sequence ID" value="CAG9324962.1"/>
    <property type="molecule type" value="Genomic_DNA"/>
</dbReference>
<name>A0AAU9JIQ9_9CILI</name>
<feature type="domain" description="Rab-GAP TBC" evidence="3">
    <location>
        <begin position="60"/>
        <end position="249"/>
    </location>
</feature>
<dbReference type="InterPro" id="IPR035969">
    <property type="entry name" value="Rab-GAP_TBC_sf"/>
</dbReference>
<evidence type="ECO:0000256" key="2">
    <source>
        <dbReference type="ARBA" id="ARBA00023054"/>
    </source>
</evidence>
<dbReference type="GO" id="GO:0031267">
    <property type="term" value="F:small GTPase binding"/>
    <property type="evidence" value="ECO:0007669"/>
    <property type="project" value="TreeGrafter"/>
</dbReference>
<dbReference type="FunFam" id="1.10.10.750:FF:000003">
    <property type="entry name" value="GTPase activating protein (Evi5)"/>
    <property type="match status" value="1"/>
</dbReference>
<keyword evidence="2" id="KW-0175">Coiled coil</keyword>
<reference evidence="4" key="1">
    <citation type="submission" date="2021-09" db="EMBL/GenBank/DDBJ databases">
        <authorList>
            <consortium name="AG Swart"/>
            <person name="Singh M."/>
            <person name="Singh A."/>
            <person name="Seah K."/>
            <person name="Emmerich C."/>
        </authorList>
    </citation>
    <scope>NUCLEOTIDE SEQUENCE</scope>
    <source>
        <strain evidence="4">ATCC30299</strain>
    </source>
</reference>
<dbReference type="Proteomes" id="UP001162131">
    <property type="component" value="Unassembled WGS sequence"/>
</dbReference>
<proteinExistence type="predicted"/>
<dbReference type="InterPro" id="IPR050302">
    <property type="entry name" value="Rab_GAP_TBC_domain"/>
</dbReference>
<dbReference type="Gene3D" id="1.10.10.750">
    <property type="entry name" value="Ypt/Rab-GAP domain of gyp1p, domain 1"/>
    <property type="match status" value="1"/>
</dbReference>
<dbReference type="AlphaFoldDB" id="A0AAU9JIQ9"/>
<dbReference type="GO" id="GO:0005096">
    <property type="term" value="F:GTPase activator activity"/>
    <property type="evidence" value="ECO:0007669"/>
    <property type="project" value="UniProtKB-KW"/>
</dbReference>
<dbReference type="PANTHER" id="PTHR47219">
    <property type="entry name" value="RAB GTPASE-ACTIVATING PROTEIN 1-LIKE"/>
    <property type="match status" value="1"/>
</dbReference>
<dbReference type="FunFam" id="1.10.8.270:FF:000001">
    <property type="entry name" value="TBC1 domain family member 1"/>
    <property type="match status" value="1"/>
</dbReference>